<dbReference type="CDD" id="cd04077">
    <property type="entry name" value="Peptidases_S8_PCSK9_ProteinaseK_like"/>
    <property type="match status" value="1"/>
</dbReference>
<dbReference type="PRINTS" id="PR00723">
    <property type="entry name" value="SUBTILISIN"/>
</dbReference>
<dbReference type="InterPro" id="IPR015500">
    <property type="entry name" value="Peptidase_S8_subtilisin-rel"/>
</dbReference>
<dbReference type="InterPro" id="IPR034193">
    <property type="entry name" value="PCSK9_ProteinaseK-like"/>
</dbReference>
<dbReference type="PROSITE" id="PS00136">
    <property type="entry name" value="SUBTILASE_ASP"/>
    <property type="match status" value="1"/>
</dbReference>
<organism evidence="12 13">
    <name type="scientific">Aspergillus leporis</name>
    <dbReference type="NCBI Taxonomy" id="41062"/>
    <lineage>
        <taxon>Eukaryota</taxon>
        <taxon>Fungi</taxon>
        <taxon>Dikarya</taxon>
        <taxon>Ascomycota</taxon>
        <taxon>Pezizomycotina</taxon>
        <taxon>Eurotiomycetes</taxon>
        <taxon>Eurotiomycetidae</taxon>
        <taxon>Eurotiales</taxon>
        <taxon>Aspergillaceae</taxon>
        <taxon>Aspergillus</taxon>
        <taxon>Aspergillus subgen. Circumdati</taxon>
    </lineage>
</organism>
<dbReference type="InterPro" id="IPR000209">
    <property type="entry name" value="Peptidase_S8/S53_dom"/>
</dbReference>
<evidence type="ECO:0000256" key="6">
    <source>
        <dbReference type="ARBA" id="ARBA00023145"/>
    </source>
</evidence>
<dbReference type="PROSITE" id="PS51892">
    <property type="entry name" value="SUBTILASE"/>
    <property type="match status" value="1"/>
</dbReference>
<feature type="active site" description="Charge relay system" evidence="8">
    <location>
        <position position="165"/>
    </location>
</feature>
<dbReference type="InterPro" id="IPR010259">
    <property type="entry name" value="S8pro/Inhibitor_I9"/>
</dbReference>
<dbReference type="Pfam" id="PF00082">
    <property type="entry name" value="Peptidase_S8"/>
    <property type="match status" value="1"/>
</dbReference>
<dbReference type="EMBL" id="ML732207">
    <property type="protein sequence ID" value="KAB8074623.1"/>
    <property type="molecule type" value="Genomic_DNA"/>
</dbReference>
<reference evidence="12 13" key="1">
    <citation type="submission" date="2019-04" db="EMBL/GenBank/DDBJ databases">
        <title>Friends and foes A comparative genomics study of 23 Aspergillus species from section Flavi.</title>
        <authorList>
            <consortium name="DOE Joint Genome Institute"/>
            <person name="Kjaerbolling I."/>
            <person name="Vesth T."/>
            <person name="Frisvad J.C."/>
            <person name="Nybo J.L."/>
            <person name="Theobald S."/>
            <person name="Kildgaard S."/>
            <person name="Isbrandt T."/>
            <person name="Kuo A."/>
            <person name="Sato A."/>
            <person name="Lyhne E.K."/>
            <person name="Kogle M.E."/>
            <person name="Wiebenga A."/>
            <person name="Kun R.S."/>
            <person name="Lubbers R.J."/>
            <person name="Makela M.R."/>
            <person name="Barry K."/>
            <person name="Chovatia M."/>
            <person name="Clum A."/>
            <person name="Daum C."/>
            <person name="Haridas S."/>
            <person name="He G."/>
            <person name="LaButti K."/>
            <person name="Lipzen A."/>
            <person name="Mondo S."/>
            <person name="Riley R."/>
            <person name="Salamov A."/>
            <person name="Simmons B.A."/>
            <person name="Magnuson J.K."/>
            <person name="Henrissat B."/>
            <person name="Mortensen U.H."/>
            <person name="Larsen T.O."/>
            <person name="Devries R.P."/>
            <person name="Grigoriev I.V."/>
            <person name="Machida M."/>
            <person name="Baker S.E."/>
            <person name="Andersen M.R."/>
        </authorList>
    </citation>
    <scope>NUCLEOTIDE SEQUENCE [LARGE SCALE GENOMIC DNA]</scope>
    <source>
        <strain evidence="12 13">CBS 151.66</strain>
    </source>
</reference>
<dbReference type="SUPFAM" id="SSF54897">
    <property type="entry name" value="Protease propeptides/inhibitors"/>
    <property type="match status" value="1"/>
</dbReference>
<keyword evidence="3" id="KW-0732">Signal</keyword>
<keyword evidence="4 8" id="KW-0378">Hydrolase</keyword>
<dbReference type="AlphaFoldDB" id="A0A5N5X1G1"/>
<evidence type="ECO:0000256" key="1">
    <source>
        <dbReference type="ARBA" id="ARBA00011073"/>
    </source>
</evidence>
<evidence type="ECO:0000313" key="12">
    <source>
        <dbReference type="EMBL" id="KAB8074623.1"/>
    </source>
</evidence>
<dbReference type="InterPro" id="IPR050131">
    <property type="entry name" value="Peptidase_S8_subtilisin-like"/>
</dbReference>
<keyword evidence="6" id="KW-0865">Zymogen</keyword>
<dbReference type="InterPro" id="IPR022398">
    <property type="entry name" value="Peptidase_S8_His-AS"/>
</dbReference>
<dbReference type="OrthoDB" id="206201at2759"/>
<keyword evidence="2 8" id="KW-0645">Protease</keyword>
<dbReference type="Pfam" id="PF05922">
    <property type="entry name" value="Inhibitor_I9"/>
    <property type="match status" value="1"/>
</dbReference>
<keyword evidence="7" id="KW-0325">Glycoprotein</keyword>
<evidence type="ECO:0000313" key="13">
    <source>
        <dbReference type="Proteomes" id="UP000326565"/>
    </source>
</evidence>
<evidence type="ECO:0000256" key="5">
    <source>
        <dbReference type="ARBA" id="ARBA00022825"/>
    </source>
</evidence>
<dbReference type="PROSITE" id="PS00137">
    <property type="entry name" value="SUBTILASE_HIS"/>
    <property type="match status" value="1"/>
</dbReference>
<accession>A0A5N5X1G1</accession>
<dbReference type="InterPro" id="IPR036852">
    <property type="entry name" value="Peptidase_S8/S53_dom_sf"/>
</dbReference>
<gene>
    <name evidence="12" type="ORF">BDV29DRAFT_201269</name>
</gene>
<dbReference type="InterPro" id="IPR023827">
    <property type="entry name" value="Peptidase_S8_Asp-AS"/>
</dbReference>
<keyword evidence="5 8" id="KW-0720">Serine protease</keyword>
<dbReference type="InterPro" id="IPR023828">
    <property type="entry name" value="Peptidase_S8_Ser-AS"/>
</dbReference>
<dbReference type="GO" id="GO:0004252">
    <property type="term" value="F:serine-type endopeptidase activity"/>
    <property type="evidence" value="ECO:0007669"/>
    <property type="project" value="UniProtKB-UniRule"/>
</dbReference>
<dbReference type="PANTHER" id="PTHR43806">
    <property type="entry name" value="PEPTIDASE S8"/>
    <property type="match status" value="1"/>
</dbReference>
<dbReference type="GO" id="GO:0006508">
    <property type="term" value="P:proteolysis"/>
    <property type="evidence" value="ECO:0007669"/>
    <property type="project" value="UniProtKB-KW"/>
</dbReference>
<name>A0A5N5X1G1_9EURO</name>
<feature type="active site" description="Charge relay system" evidence="8">
    <location>
        <position position="324"/>
    </location>
</feature>
<feature type="domain" description="Inhibitor I9" evidence="11">
    <location>
        <begin position="24"/>
        <end position="86"/>
    </location>
</feature>
<keyword evidence="13" id="KW-1185">Reference proteome</keyword>
<dbReference type="PANTHER" id="PTHR43806:SF11">
    <property type="entry name" value="CEREVISIN-RELATED"/>
    <property type="match status" value="1"/>
</dbReference>
<evidence type="ECO:0000256" key="9">
    <source>
        <dbReference type="RuleBase" id="RU003355"/>
    </source>
</evidence>
<dbReference type="SUPFAM" id="SSF52743">
    <property type="entry name" value="Subtilisin-like"/>
    <property type="match status" value="1"/>
</dbReference>
<proteinExistence type="inferred from homology"/>
<evidence type="ECO:0000259" key="11">
    <source>
        <dbReference type="Pfam" id="PF05922"/>
    </source>
</evidence>
<evidence type="ECO:0000256" key="4">
    <source>
        <dbReference type="ARBA" id="ARBA00022801"/>
    </source>
</evidence>
<comment type="similarity">
    <text evidence="1 8 9">Belongs to the peptidase S8 family.</text>
</comment>
<sequence length="390" mass="41092">MGTQEMIVPGQWVVSVKPYLTPNLVETEHFSTVQEKTADASSFHVEVCEKFNLPEMTGYSAKFDETTKAALESMPHVLSVEQEQFYDHCAVQANAPWGLGRISTRAPIGPSPYSYTYRDEMSGRGTIAYVIDTGINHQHVEFEDRATKGPTFVSDGSSGEDVHGHGTHCAGTIASRAYGVAKKAGVIGVKVFSDRTGYAMTSDIIRGLDWVVKDVATRGIKGRAVVNMSLGGGISTALDAAVASTVRQGIVVCVAAGNASNVLAESQSPGREPLAITVGATNIADELATFSSSGKVVDILAPGVDILSCWVGGRQASNTISGTSMATPHAAGVACCLLSDNAMIPRECGDVMAKILILADKNRIRGANAQPLDGRTVNALLHNSTSFTDV</sequence>
<dbReference type="FunFam" id="3.40.50.200:FF:000007">
    <property type="entry name" value="Subtilisin-like serine protease"/>
    <property type="match status" value="1"/>
</dbReference>
<dbReference type="PROSITE" id="PS00138">
    <property type="entry name" value="SUBTILASE_SER"/>
    <property type="match status" value="1"/>
</dbReference>
<feature type="domain" description="Peptidase S8/S53" evidence="10">
    <location>
        <begin position="123"/>
        <end position="343"/>
    </location>
</feature>
<evidence type="ECO:0000256" key="8">
    <source>
        <dbReference type="PROSITE-ProRule" id="PRU01240"/>
    </source>
</evidence>
<feature type="active site" description="Charge relay system" evidence="8">
    <location>
        <position position="132"/>
    </location>
</feature>
<dbReference type="Gene3D" id="3.40.50.200">
    <property type="entry name" value="Peptidase S8/S53 domain"/>
    <property type="match status" value="1"/>
</dbReference>
<protein>
    <submittedName>
        <fullName evidence="12">Peptidase S8/S53 domain-containing protein</fullName>
    </submittedName>
</protein>
<dbReference type="Proteomes" id="UP000326565">
    <property type="component" value="Unassembled WGS sequence"/>
</dbReference>
<evidence type="ECO:0000259" key="10">
    <source>
        <dbReference type="Pfam" id="PF00082"/>
    </source>
</evidence>
<evidence type="ECO:0000256" key="7">
    <source>
        <dbReference type="ARBA" id="ARBA00023180"/>
    </source>
</evidence>
<evidence type="ECO:0000256" key="2">
    <source>
        <dbReference type="ARBA" id="ARBA00022670"/>
    </source>
</evidence>
<evidence type="ECO:0000256" key="3">
    <source>
        <dbReference type="ARBA" id="ARBA00022729"/>
    </source>
</evidence>